<dbReference type="OrthoDB" id="2680369at2759"/>
<evidence type="ECO:0000313" key="3">
    <source>
        <dbReference type="Proteomes" id="UP000683000"/>
    </source>
</evidence>
<gene>
    <name evidence="2" type="ORF">JVT61DRAFT_10920</name>
</gene>
<keyword evidence="1" id="KW-1133">Transmembrane helix</keyword>
<keyword evidence="3" id="KW-1185">Reference proteome</keyword>
<evidence type="ECO:0000256" key="1">
    <source>
        <dbReference type="SAM" id="Phobius"/>
    </source>
</evidence>
<organism evidence="2 3">
    <name type="scientific">Boletus reticuloceps</name>
    <dbReference type="NCBI Taxonomy" id="495285"/>
    <lineage>
        <taxon>Eukaryota</taxon>
        <taxon>Fungi</taxon>
        <taxon>Dikarya</taxon>
        <taxon>Basidiomycota</taxon>
        <taxon>Agaricomycotina</taxon>
        <taxon>Agaricomycetes</taxon>
        <taxon>Agaricomycetidae</taxon>
        <taxon>Boletales</taxon>
        <taxon>Boletineae</taxon>
        <taxon>Boletaceae</taxon>
        <taxon>Boletoideae</taxon>
        <taxon>Boletus</taxon>
    </lineage>
</organism>
<accession>A0A8I2YFI6</accession>
<dbReference type="EMBL" id="JAGFBS010000043">
    <property type="protein sequence ID" value="KAG6370897.1"/>
    <property type="molecule type" value="Genomic_DNA"/>
</dbReference>
<sequence>MTTSTFSCFSSVFGFIVAAISFFAFIINIWRSHLPSNKIKVLESLLDETETYFKKAVEEGLLTELTFVHRTERRLAMSMPSVHCPDLALTSYPQIEVTAINLRQDYVEFFRGTSTAIGTACQTLKKLRAQVITSSEQGRLRRLEEMQSPHCNSLPTSTLFIHSQGECHPSDPEYAPEVPRPSSCPPVFVKWKPADMRRIFAQSNPPRNLTQSDLDVRTADAQTCASTVHTSVTLEPGA</sequence>
<dbReference type="AlphaFoldDB" id="A0A8I2YFI6"/>
<comment type="caution">
    <text evidence="2">The sequence shown here is derived from an EMBL/GenBank/DDBJ whole genome shotgun (WGS) entry which is preliminary data.</text>
</comment>
<proteinExistence type="predicted"/>
<dbReference type="Proteomes" id="UP000683000">
    <property type="component" value="Unassembled WGS sequence"/>
</dbReference>
<keyword evidence="1" id="KW-0472">Membrane</keyword>
<evidence type="ECO:0000313" key="2">
    <source>
        <dbReference type="EMBL" id="KAG6370897.1"/>
    </source>
</evidence>
<reference evidence="2" key="1">
    <citation type="submission" date="2021-03" db="EMBL/GenBank/DDBJ databases">
        <title>Evolutionary innovations through gain and loss of genes in the ectomycorrhizal Boletales.</title>
        <authorList>
            <person name="Wu G."/>
            <person name="Miyauchi S."/>
            <person name="Morin E."/>
            <person name="Yang Z.-L."/>
            <person name="Xu J."/>
            <person name="Martin F.M."/>
        </authorList>
    </citation>
    <scope>NUCLEOTIDE SEQUENCE</scope>
    <source>
        <strain evidence="2">BR01</strain>
    </source>
</reference>
<name>A0A8I2YFI6_9AGAM</name>
<keyword evidence="1" id="KW-0812">Transmembrane</keyword>
<protein>
    <submittedName>
        <fullName evidence="2">Uncharacterized protein</fullName>
    </submittedName>
</protein>
<feature type="transmembrane region" description="Helical" evidence="1">
    <location>
        <begin position="12"/>
        <end position="30"/>
    </location>
</feature>